<protein>
    <recommendedName>
        <fullName evidence="2">Secreted protein</fullName>
    </recommendedName>
</protein>
<sequence>MTSSRQWRIGVGLVCLVGFLAAGVLTASGAPAPAKVGGQTHFETYGIDGASAWGDVTVPYGEKARVNGWVRDDKCDNRNAALKIVFDYPLIGNDKAKYITNNTDGKCGANHLKAFDVSEKTYGLNAIYVQEYTDNWWTPEQWGARVEVWSK</sequence>
<reference evidence="1" key="1">
    <citation type="submission" date="2024-06" db="EMBL/GenBank/DDBJ databases">
        <title>Kribbella sp. strain HUAS MG21 genome sequences.</title>
        <authorList>
            <person name="Mo P."/>
        </authorList>
    </citation>
    <scope>NUCLEOTIDE SEQUENCE</scope>
    <source>
        <strain evidence="1">HUAS MG21</strain>
    </source>
</reference>
<proteinExistence type="predicted"/>
<dbReference type="EMBL" id="CP158165">
    <property type="protein sequence ID" value="XBV28631.1"/>
    <property type="molecule type" value="Genomic_DNA"/>
</dbReference>
<name>A0AAU7TPL0_9ACTN</name>
<gene>
    <name evidence="1" type="ORF">ABN611_19805</name>
</gene>
<dbReference type="RefSeq" id="WP_350281382.1">
    <property type="nucleotide sequence ID" value="NZ_CP158165.1"/>
</dbReference>
<dbReference type="AlphaFoldDB" id="A0AAU7TPL0"/>
<evidence type="ECO:0000313" key="1">
    <source>
        <dbReference type="EMBL" id="XBV28631.1"/>
    </source>
</evidence>
<evidence type="ECO:0008006" key="2">
    <source>
        <dbReference type="Google" id="ProtNLM"/>
    </source>
</evidence>
<organism evidence="1">
    <name type="scientific">Kribbella sp. HUAS MG21</name>
    <dbReference type="NCBI Taxonomy" id="3160966"/>
    <lineage>
        <taxon>Bacteria</taxon>
        <taxon>Bacillati</taxon>
        <taxon>Actinomycetota</taxon>
        <taxon>Actinomycetes</taxon>
        <taxon>Propionibacteriales</taxon>
        <taxon>Kribbellaceae</taxon>
        <taxon>Kribbella</taxon>
    </lineage>
</organism>
<accession>A0AAU7TPL0</accession>